<dbReference type="Pfam" id="PF09594">
    <property type="entry name" value="GT87"/>
    <property type="match status" value="1"/>
</dbReference>
<evidence type="ECO:0000256" key="5">
    <source>
        <dbReference type="ARBA" id="ARBA00022989"/>
    </source>
</evidence>
<organism evidence="10 11">
    <name type="scientific">Microlunatus capsulatus</name>
    <dbReference type="NCBI Taxonomy" id="99117"/>
    <lineage>
        <taxon>Bacteria</taxon>
        <taxon>Bacillati</taxon>
        <taxon>Actinomycetota</taxon>
        <taxon>Actinomycetes</taxon>
        <taxon>Propionibacteriales</taxon>
        <taxon>Propionibacteriaceae</taxon>
        <taxon>Microlunatus</taxon>
    </lineage>
</organism>
<evidence type="ECO:0000256" key="3">
    <source>
        <dbReference type="ARBA" id="ARBA00022679"/>
    </source>
</evidence>
<evidence type="ECO:0000256" key="8">
    <source>
        <dbReference type="SAM" id="MobiDB-lite"/>
    </source>
</evidence>
<accession>A0ABS4ZD38</accession>
<proteinExistence type="inferred from homology"/>
<keyword evidence="6 9" id="KW-0472">Membrane</keyword>
<gene>
    <name evidence="10" type="ORF">JOF54_003617</name>
</gene>
<comment type="similarity">
    <text evidence="7">Belongs to the glycosyltransferase 87 family.</text>
</comment>
<dbReference type="EMBL" id="JAGIOB010000001">
    <property type="protein sequence ID" value="MBP2418695.1"/>
    <property type="molecule type" value="Genomic_DNA"/>
</dbReference>
<evidence type="ECO:0000256" key="9">
    <source>
        <dbReference type="SAM" id="Phobius"/>
    </source>
</evidence>
<keyword evidence="4 9" id="KW-0812">Transmembrane</keyword>
<keyword evidence="3 10" id="KW-0808">Transferase</keyword>
<keyword evidence="10" id="KW-0328">Glycosyltransferase</keyword>
<feature type="compositionally biased region" description="Low complexity" evidence="8">
    <location>
        <begin position="385"/>
        <end position="400"/>
    </location>
</feature>
<feature type="transmembrane region" description="Helical" evidence="9">
    <location>
        <begin position="170"/>
        <end position="191"/>
    </location>
</feature>
<feature type="transmembrane region" description="Helical" evidence="9">
    <location>
        <begin position="333"/>
        <end position="351"/>
    </location>
</feature>
<evidence type="ECO:0000256" key="1">
    <source>
        <dbReference type="ARBA" id="ARBA00004651"/>
    </source>
</evidence>
<name>A0ABS4ZD38_9ACTN</name>
<sequence length="400" mass="41372">MRPARPRTLAAAAWGLLVLLTAVLVQMALTLPAGPDGLSDLRVYQQAAGALVRGEGLYAFRAANGDGFSYPPVAALLLAPLAGLPPAALGVLWTLALVGLTVLLAHLVLLRGDHPVLRRPPPAAALPLSACVLLASYPVFSGVFLGQVSLLVTVLALLDALDVVPRRLQGVATGLAAAVKLTPLVFLPHLWLTGRRRAAVVAAATFVVAGAAAWLVRPADSGLYWSTALEVPAFIPLEQLDNQSLRGLAARAGRTGPAAGALVLLASALLAGLALLRARALHRQGRRLAAAVVVGALAVVASPVSWSHHQTALVLAAGCAVAGPARWVRTWPVLVLVLMTLPLPFLLPLLPGAVRPVADELVLLLALAVALGLPFRRRRPPVASPAPAVASSEARTPARR</sequence>
<dbReference type="Proteomes" id="UP000758168">
    <property type="component" value="Unassembled WGS sequence"/>
</dbReference>
<feature type="transmembrane region" description="Helical" evidence="9">
    <location>
        <begin position="87"/>
        <end position="110"/>
    </location>
</feature>
<keyword evidence="2" id="KW-1003">Cell membrane</keyword>
<comment type="caution">
    <text evidence="10">The sequence shown here is derived from an EMBL/GenBank/DDBJ whole genome shotgun (WGS) entry which is preliminary data.</text>
</comment>
<evidence type="ECO:0000256" key="6">
    <source>
        <dbReference type="ARBA" id="ARBA00023136"/>
    </source>
</evidence>
<comment type="subcellular location">
    <subcellularLocation>
        <location evidence="1">Cell membrane</location>
        <topology evidence="1">Multi-pass membrane protein</topology>
    </subcellularLocation>
</comment>
<feature type="transmembrane region" description="Helical" evidence="9">
    <location>
        <begin position="258"/>
        <end position="276"/>
    </location>
</feature>
<feature type="transmembrane region" description="Helical" evidence="9">
    <location>
        <begin position="288"/>
        <end position="306"/>
    </location>
</feature>
<dbReference type="RefSeq" id="WP_210058365.1">
    <property type="nucleotide sequence ID" value="NZ_BAAAMH010000001.1"/>
</dbReference>
<evidence type="ECO:0000256" key="7">
    <source>
        <dbReference type="ARBA" id="ARBA00024033"/>
    </source>
</evidence>
<dbReference type="GO" id="GO:0016757">
    <property type="term" value="F:glycosyltransferase activity"/>
    <property type="evidence" value="ECO:0007669"/>
    <property type="project" value="UniProtKB-KW"/>
</dbReference>
<keyword evidence="5 9" id="KW-1133">Transmembrane helix</keyword>
<evidence type="ECO:0000256" key="2">
    <source>
        <dbReference type="ARBA" id="ARBA00022475"/>
    </source>
</evidence>
<dbReference type="InterPro" id="IPR018584">
    <property type="entry name" value="GT87"/>
</dbReference>
<evidence type="ECO:0000313" key="11">
    <source>
        <dbReference type="Proteomes" id="UP000758168"/>
    </source>
</evidence>
<keyword evidence="11" id="KW-1185">Reference proteome</keyword>
<dbReference type="EC" id="2.4.1.-" evidence="10"/>
<feature type="transmembrane region" description="Helical" evidence="9">
    <location>
        <begin position="131"/>
        <end position="158"/>
    </location>
</feature>
<protein>
    <submittedName>
        <fullName evidence="10">Alpha-1,2-mannosyltransferase</fullName>
        <ecNumber evidence="10">2.4.1.-</ecNumber>
    </submittedName>
</protein>
<feature type="region of interest" description="Disordered" evidence="8">
    <location>
        <begin position="380"/>
        <end position="400"/>
    </location>
</feature>
<reference evidence="10 11" key="1">
    <citation type="submission" date="2021-03" db="EMBL/GenBank/DDBJ databases">
        <title>Sequencing the genomes of 1000 actinobacteria strains.</title>
        <authorList>
            <person name="Klenk H.-P."/>
        </authorList>
    </citation>
    <scope>NUCLEOTIDE SEQUENCE [LARGE SCALE GENOMIC DNA]</scope>
    <source>
        <strain evidence="10 11">DSM 12936</strain>
    </source>
</reference>
<feature type="transmembrane region" description="Helical" evidence="9">
    <location>
        <begin position="198"/>
        <end position="216"/>
    </location>
</feature>
<evidence type="ECO:0000313" key="10">
    <source>
        <dbReference type="EMBL" id="MBP2418695.1"/>
    </source>
</evidence>
<evidence type="ECO:0000256" key="4">
    <source>
        <dbReference type="ARBA" id="ARBA00022692"/>
    </source>
</evidence>